<sequence>MDDAFDALVATALFALFASTTVSLVMISLGEYQSSVIILKEEQVYAKQILNQLVLKLGSSEALWLVFANRSYDVQPLNFVSGTLIALPHFNLTLEPKTTNPVAFSTSLADYLGNKTLWKANFTVNWFIQKTSTGCAYTFVVLDNGSLLDVEVCYAE</sequence>
<proteinExistence type="predicted"/>
<accession>A0A2R6ADS9</accession>
<comment type="caution">
    <text evidence="1">The sequence shown here is derived from an EMBL/GenBank/DDBJ whole genome shotgun (WGS) entry which is preliminary data.</text>
</comment>
<organism evidence="1 2">
    <name type="scientific">Candidatus Marsarchaeota G1 archaeon OSP_D</name>
    <dbReference type="NCBI Taxonomy" id="1978155"/>
    <lineage>
        <taxon>Archaea</taxon>
        <taxon>Candidatus Marsarchaeota</taxon>
        <taxon>Candidatus Marsarchaeota group 1</taxon>
    </lineage>
</organism>
<dbReference type="Proteomes" id="UP000240880">
    <property type="component" value="Unassembled WGS sequence"/>
</dbReference>
<gene>
    <name evidence="1" type="ORF">B9Q01_00590</name>
</gene>
<name>A0A2R6ADS9_9ARCH</name>
<protein>
    <submittedName>
        <fullName evidence="1">Uncharacterized protein</fullName>
    </submittedName>
</protein>
<evidence type="ECO:0000313" key="1">
    <source>
        <dbReference type="EMBL" id="PSN84537.1"/>
    </source>
</evidence>
<evidence type="ECO:0000313" key="2">
    <source>
        <dbReference type="Proteomes" id="UP000240880"/>
    </source>
</evidence>
<reference evidence="1 2" key="1">
    <citation type="submission" date="2017-04" db="EMBL/GenBank/DDBJ databases">
        <title>Novel microbial lineages endemic to geothermal iron-oxide mats fill important gaps in the evolutionary history of Archaea.</title>
        <authorList>
            <person name="Jay Z.J."/>
            <person name="Beam J.P."/>
            <person name="Dlakic M."/>
            <person name="Rusch D.B."/>
            <person name="Kozubal M.A."/>
            <person name="Inskeep W.P."/>
        </authorList>
    </citation>
    <scope>NUCLEOTIDE SEQUENCE [LARGE SCALE GENOMIC DNA]</scope>
    <source>
        <strain evidence="1">OSP_D</strain>
    </source>
</reference>
<dbReference type="EMBL" id="NEXC01000002">
    <property type="protein sequence ID" value="PSN84537.1"/>
    <property type="molecule type" value="Genomic_DNA"/>
</dbReference>
<dbReference type="AlphaFoldDB" id="A0A2R6ADS9"/>